<dbReference type="EMBL" id="BTRK01000003">
    <property type="protein sequence ID" value="GMR43310.1"/>
    <property type="molecule type" value="Genomic_DNA"/>
</dbReference>
<evidence type="ECO:0000313" key="2">
    <source>
        <dbReference type="Proteomes" id="UP001328107"/>
    </source>
</evidence>
<dbReference type="PANTHER" id="PTHR10974:SF75">
    <property type="entry name" value="SULFATASE DOMAIN-CONTAINING PROTEIN"/>
    <property type="match status" value="1"/>
</dbReference>
<dbReference type="PANTHER" id="PTHR10974">
    <property type="entry name" value="FI08016P-RELATED"/>
    <property type="match status" value="1"/>
</dbReference>
<evidence type="ECO:0000313" key="1">
    <source>
        <dbReference type="EMBL" id="GMR43310.1"/>
    </source>
</evidence>
<reference evidence="2" key="1">
    <citation type="submission" date="2022-10" db="EMBL/GenBank/DDBJ databases">
        <title>Genome assembly of Pristionchus species.</title>
        <authorList>
            <person name="Yoshida K."/>
            <person name="Sommer R.J."/>
        </authorList>
    </citation>
    <scope>NUCLEOTIDE SEQUENCE [LARGE SCALE GENOMIC DNA]</scope>
    <source>
        <strain evidence="2">RS5460</strain>
    </source>
</reference>
<feature type="non-terminal residue" evidence="1">
    <location>
        <position position="145"/>
    </location>
</feature>
<dbReference type="Pfam" id="PF02995">
    <property type="entry name" value="DUF229"/>
    <property type="match status" value="2"/>
</dbReference>
<gene>
    <name evidence="1" type="ORF">PMAYCL1PPCAC_13505</name>
</gene>
<organism evidence="1 2">
    <name type="scientific">Pristionchus mayeri</name>
    <dbReference type="NCBI Taxonomy" id="1317129"/>
    <lineage>
        <taxon>Eukaryota</taxon>
        <taxon>Metazoa</taxon>
        <taxon>Ecdysozoa</taxon>
        <taxon>Nematoda</taxon>
        <taxon>Chromadorea</taxon>
        <taxon>Rhabditida</taxon>
        <taxon>Rhabditina</taxon>
        <taxon>Diplogasteromorpha</taxon>
        <taxon>Diplogasteroidea</taxon>
        <taxon>Neodiplogasteridae</taxon>
        <taxon>Pristionchus</taxon>
    </lineage>
</organism>
<dbReference type="Proteomes" id="UP001328107">
    <property type="component" value="Unassembled WGS sequence"/>
</dbReference>
<dbReference type="GO" id="GO:0005615">
    <property type="term" value="C:extracellular space"/>
    <property type="evidence" value="ECO:0007669"/>
    <property type="project" value="TreeGrafter"/>
</dbReference>
<comment type="caution">
    <text evidence="1">The sequence shown here is derived from an EMBL/GenBank/DDBJ whole genome shotgun (WGS) entry which is preliminary data.</text>
</comment>
<sequence>MDWLSYLMGYVTLMAEDWDKGVFNWPGCSGFQKHREVTTHYMRPFQLRQKDKTKAMRETMNKDHCFEAHLYLNEYLEKFIRAYPDSPKASLIWASDLIVKTQFDNSFVFFMGDHGLRFGWYSKDPVGQRDVNNPMLMISVPRWLR</sequence>
<accession>A0AAN5CEW7</accession>
<proteinExistence type="predicted"/>
<protein>
    <submittedName>
        <fullName evidence="1">Uncharacterized protein</fullName>
    </submittedName>
</protein>
<keyword evidence="2" id="KW-1185">Reference proteome</keyword>
<name>A0AAN5CEW7_9BILA</name>
<dbReference type="AlphaFoldDB" id="A0AAN5CEW7"/>
<dbReference type="InterPro" id="IPR004245">
    <property type="entry name" value="DUF229"/>
</dbReference>